<name>A0ABT2GBJ8_9MICO</name>
<protein>
    <submittedName>
        <fullName evidence="2">Uncharacterized protein</fullName>
    </submittedName>
</protein>
<evidence type="ECO:0000313" key="2">
    <source>
        <dbReference type="EMBL" id="MCS5713587.1"/>
    </source>
</evidence>
<sequence length="162" mass="16960">MIGSEHQPANRTGWFAVEGAFAAAVAALASSQTLLLVAAGNNVFSWSAAALSSLLSALGAGGWALLVGLVAWPLLNRRPLTVRERGFAALHIVAIGTAVPWIVLALVLGSWQATTITIVVAVVSGGAGGFFAARSVWIGRRLPKISSNPTWFTARRHEALHR</sequence>
<dbReference type="EMBL" id="JANTEZ010000001">
    <property type="protein sequence ID" value="MCS5713587.1"/>
    <property type="molecule type" value="Genomic_DNA"/>
</dbReference>
<evidence type="ECO:0000313" key="3">
    <source>
        <dbReference type="Proteomes" id="UP001165580"/>
    </source>
</evidence>
<feature type="transmembrane region" description="Helical" evidence="1">
    <location>
        <begin position="50"/>
        <end position="75"/>
    </location>
</feature>
<feature type="transmembrane region" description="Helical" evidence="1">
    <location>
        <begin position="12"/>
        <end position="38"/>
    </location>
</feature>
<gene>
    <name evidence="2" type="ORF">NVV95_03345</name>
</gene>
<proteinExistence type="predicted"/>
<feature type="transmembrane region" description="Helical" evidence="1">
    <location>
        <begin position="87"/>
        <end position="109"/>
    </location>
</feature>
<comment type="caution">
    <text evidence="2">The sequence shown here is derived from an EMBL/GenBank/DDBJ whole genome shotgun (WGS) entry which is preliminary data.</text>
</comment>
<organism evidence="2 3">
    <name type="scientific">Herbiconiux gentiana</name>
    <dbReference type="NCBI Taxonomy" id="2970912"/>
    <lineage>
        <taxon>Bacteria</taxon>
        <taxon>Bacillati</taxon>
        <taxon>Actinomycetota</taxon>
        <taxon>Actinomycetes</taxon>
        <taxon>Micrococcales</taxon>
        <taxon>Microbacteriaceae</taxon>
        <taxon>Herbiconiux</taxon>
    </lineage>
</organism>
<keyword evidence="1" id="KW-1133">Transmembrane helix</keyword>
<evidence type="ECO:0000256" key="1">
    <source>
        <dbReference type="SAM" id="Phobius"/>
    </source>
</evidence>
<feature type="transmembrane region" description="Helical" evidence="1">
    <location>
        <begin position="115"/>
        <end position="137"/>
    </location>
</feature>
<accession>A0ABT2GBJ8</accession>
<keyword evidence="3" id="KW-1185">Reference proteome</keyword>
<reference evidence="2" key="1">
    <citation type="submission" date="2022-08" db="EMBL/GenBank/DDBJ databases">
        <authorList>
            <person name="Deng Y."/>
            <person name="Han X.-F."/>
            <person name="Zhang Y.-Q."/>
        </authorList>
    </citation>
    <scope>NUCLEOTIDE SEQUENCE</scope>
    <source>
        <strain evidence="2">CPCC 205716</strain>
    </source>
</reference>
<keyword evidence="1" id="KW-0812">Transmembrane</keyword>
<keyword evidence="1" id="KW-0472">Membrane</keyword>
<dbReference type="RefSeq" id="WP_259485114.1">
    <property type="nucleotide sequence ID" value="NZ_JANTEZ010000001.1"/>
</dbReference>
<dbReference type="Proteomes" id="UP001165580">
    <property type="component" value="Unassembled WGS sequence"/>
</dbReference>